<reference evidence="2" key="1">
    <citation type="journal article" date="2019" name="Int. J. Syst. Evol. Microbiol.">
        <title>The Global Catalogue of Microorganisms (GCM) 10K type strain sequencing project: providing services to taxonomists for standard genome sequencing and annotation.</title>
        <authorList>
            <consortium name="The Broad Institute Genomics Platform"/>
            <consortium name="The Broad Institute Genome Sequencing Center for Infectious Disease"/>
            <person name="Wu L."/>
            <person name="Ma J."/>
        </authorList>
    </citation>
    <scope>NUCLEOTIDE SEQUENCE [LARGE SCALE GENOMIC DNA]</scope>
    <source>
        <strain evidence="2">CECT 7806</strain>
    </source>
</reference>
<comment type="caution">
    <text evidence="1">The sequence shown here is derived from an EMBL/GenBank/DDBJ whole genome shotgun (WGS) entry which is preliminary data.</text>
</comment>
<sequence length="94" mass="10245">MSWSVVIIAVFVAGFVEFWRLCRTAPLMIDEGLEPVALERDALERPREQGDLCEDPCDAGVALGSETLVPHLTTALNVAGDPTPQTVRKPVEAR</sequence>
<keyword evidence="2" id="KW-1185">Reference proteome</keyword>
<organism evidence="1 2">
    <name type="scientific">Methylobacterium longum</name>
    <dbReference type="NCBI Taxonomy" id="767694"/>
    <lineage>
        <taxon>Bacteria</taxon>
        <taxon>Pseudomonadati</taxon>
        <taxon>Pseudomonadota</taxon>
        <taxon>Alphaproteobacteria</taxon>
        <taxon>Hyphomicrobiales</taxon>
        <taxon>Methylobacteriaceae</taxon>
        <taxon>Methylobacterium</taxon>
    </lineage>
</organism>
<proteinExistence type="predicted"/>
<dbReference type="EMBL" id="JAUFPT010000001">
    <property type="protein sequence ID" value="MDN3569234.1"/>
    <property type="molecule type" value="Genomic_DNA"/>
</dbReference>
<accession>A0ABT8AIN5</accession>
<evidence type="ECO:0000313" key="2">
    <source>
        <dbReference type="Proteomes" id="UP001244297"/>
    </source>
</evidence>
<evidence type="ECO:0000313" key="1">
    <source>
        <dbReference type="EMBL" id="MDN3569234.1"/>
    </source>
</evidence>
<dbReference type="RefSeq" id="WP_238286577.1">
    <property type="nucleotide sequence ID" value="NZ_BPQS01000006.1"/>
</dbReference>
<name>A0ABT8AIN5_9HYPH</name>
<gene>
    <name evidence="1" type="ORF">QWZ18_01185</name>
</gene>
<dbReference type="Proteomes" id="UP001244297">
    <property type="component" value="Unassembled WGS sequence"/>
</dbReference>
<protein>
    <submittedName>
        <fullName evidence="1">Uncharacterized protein</fullName>
    </submittedName>
</protein>